<evidence type="ECO:0000313" key="2">
    <source>
        <dbReference type="EMBL" id="KAA1165435.1"/>
    </source>
</evidence>
<dbReference type="InterPro" id="IPR011051">
    <property type="entry name" value="RmlC_Cupin_sf"/>
</dbReference>
<dbReference type="Proteomes" id="UP000322915">
    <property type="component" value="Unassembled WGS sequence"/>
</dbReference>
<organism evidence="2 3">
    <name type="scientific">Pseudoalteromonas fuliginea</name>
    <dbReference type="NCBI Taxonomy" id="1872678"/>
    <lineage>
        <taxon>Bacteria</taxon>
        <taxon>Pseudomonadati</taxon>
        <taxon>Pseudomonadota</taxon>
        <taxon>Gammaproteobacteria</taxon>
        <taxon>Alteromonadales</taxon>
        <taxon>Pseudoalteromonadaceae</taxon>
        <taxon>Pseudoalteromonas</taxon>
    </lineage>
</organism>
<sequence length="229" mass="25367">MIKHHPSETLLTQYCDASLATSLSLAVSIHVDMCPVCQAKVAKIEASNADALFSEEPVQFEIVQTEQTEQSELFEDFELNVLDMITSDDSIDEVYEVEPVSIKVNEHNYQLPRALTRISHSKFTQVGKLARSRVSLDDGALRSSLLHIDAGGEIPEHTHTGFEVTLLLDGEFSDEDGSYVPGDFIWQDGSHQHTPLTKDGCLCFTVVSSALHFNKGFSKLLNPIGNLIY</sequence>
<dbReference type="CDD" id="cd20301">
    <property type="entry name" value="cupin_ChrR"/>
    <property type="match status" value="1"/>
</dbReference>
<dbReference type="Gene3D" id="2.60.120.10">
    <property type="entry name" value="Jelly Rolls"/>
    <property type="match status" value="1"/>
</dbReference>
<accession>A0ABQ6RMX4</accession>
<name>A0ABQ6RMX4_9GAMM</name>
<proteinExistence type="predicted"/>
<dbReference type="Pfam" id="PF12973">
    <property type="entry name" value="Cupin_7"/>
    <property type="match status" value="1"/>
</dbReference>
<dbReference type="InterPro" id="IPR041916">
    <property type="entry name" value="Anti_sigma_zinc_sf"/>
</dbReference>
<dbReference type="InterPro" id="IPR012807">
    <property type="entry name" value="Anti-sigma_ChrR"/>
</dbReference>
<protein>
    <submittedName>
        <fullName evidence="2">Transcriptional regulator</fullName>
    </submittedName>
</protein>
<reference evidence="2 3" key="1">
    <citation type="submission" date="2019-01" db="EMBL/GenBank/DDBJ databases">
        <title>Genome sequences of marine Pseudoalteromonas species.</title>
        <authorList>
            <person name="Boraston A.B."/>
            <person name="Hehemann J.-H."/>
            <person name="Vickers C.J."/>
            <person name="Salama-Alber O."/>
            <person name="Abe K."/>
            <person name="Hettle A.J."/>
        </authorList>
    </citation>
    <scope>NUCLEOTIDE SEQUENCE [LARGE SCALE GENOMIC DNA]</scope>
    <source>
        <strain evidence="2 3">PS47</strain>
    </source>
</reference>
<dbReference type="EMBL" id="SEUJ01000044">
    <property type="protein sequence ID" value="KAA1165435.1"/>
    <property type="molecule type" value="Genomic_DNA"/>
</dbReference>
<gene>
    <name evidence="2" type="ORF">EU509_01180</name>
</gene>
<evidence type="ECO:0000259" key="1">
    <source>
        <dbReference type="Pfam" id="PF12973"/>
    </source>
</evidence>
<dbReference type="NCBIfam" id="TIGR02451">
    <property type="entry name" value="anti_sig_ChrR"/>
    <property type="match status" value="1"/>
</dbReference>
<feature type="domain" description="ChrR-like cupin" evidence="1">
    <location>
        <begin position="142"/>
        <end position="206"/>
    </location>
</feature>
<keyword evidence="3" id="KW-1185">Reference proteome</keyword>
<evidence type="ECO:0000313" key="3">
    <source>
        <dbReference type="Proteomes" id="UP000322915"/>
    </source>
</evidence>
<comment type="caution">
    <text evidence="2">The sequence shown here is derived from an EMBL/GenBank/DDBJ whole genome shotgun (WGS) entry which is preliminary data.</text>
</comment>
<dbReference type="InterPro" id="IPR014710">
    <property type="entry name" value="RmlC-like_jellyroll"/>
</dbReference>
<dbReference type="SUPFAM" id="SSF51182">
    <property type="entry name" value="RmlC-like cupins"/>
    <property type="match status" value="1"/>
</dbReference>
<dbReference type="InterPro" id="IPR025979">
    <property type="entry name" value="ChrR-like_cupin_dom"/>
</dbReference>
<dbReference type="RefSeq" id="WP_149604964.1">
    <property type="nucleotide sequence ID" value="NZ_SEUJ01000044.1"/>
</dbReference>
<dbReference type="Gene3D" id="1.10.10.1320">
    <property type="entry name" value="Anti-sigma factor, zinc-finger domain"/>
    <property type="match status" value="1"/>
</dbReference>